<accession>Q7P712</accession>
<sequence>MQIENPLGCPDFASAIIETIDFLISLAFSFKKLISFIIFSSHFLTLLIINIKLDYHYLHYILS</sequence>
<reference evidence="2 3" key="1">
    <citation type="journal article" date="2003" name="Genome Res.">
        <title>Genome analysis of F. nucleatum sub spp vincentii and its comparison with the genome of F. nucleatum ATCC 25586.</title>
        <authorList>
            <person name="Kapatral V."/>
            <person name="Ivanova N."/>
            <person name="Anderson I."/>
            <person name="Reznik G."/>
            <person name="Bhattacharyya A."/>
            <person name="Gardner W.L."/>
            <person name="Mikhailova N."/>
            <person name="Lapidus A."/>
            <person name="Larsen N."/>
            <person name="D'Souza M."/>
            <person name="Walunas T."/>
            <person name="Haselkorn R."/>
            <person name="Overbeek R."/>
            <person name="Kyrpides N."/>
        </authorList>
    </citation>
    <scope>NUCLEOTIDE SEQUENCE [LARGE SCALE GENOMIC DNA]</scope>
    <source>
        <strain evidence="2 3">ATCC 49256</strain>
    </source>
</reference>
<comment type="caution">
    <text evidence="2">The sequence shown here is derived from an EMBL/GenBank/DDBJ whole genome shotgun (WGS) entry which is preliminary data.</text>
</comment>
<feature type="transmembrane region" description="Helical" evidence="1">
    <location>
        <begin position="33"/>
        <end position="53"/>
    </location>
</feature>
<organism evidence="2 3">
    <name type="scientific">Fusobacterium vincentii ATCC 49256</name>
    <dbReference type="NCBI Taxonomy" id="209882"/>
    <lineage>
        <taxon>Bacteria</taxon>
        <taxon>Fusobacteriati</taxon>
        <taxon>Fusobacteriota</taxon>
        <taxon>Fusobacteriia</taxon>
        <taxon>Fusobacteriales</taxon>
        <taxon>Fusobacteriaceae</taxon>
        <taxon>Fusobacterium</taxon>
    </lineage>
</organism>
<keyword evidence="1" id="KW-0812">Transmembrane</keyword>
<evidence type="ECO:0000313" key="2">
    <source>
        <dbReference type="EMBL" id="EAA24605.1"/>
    </source>
</evidence>
<keyword evidence="1" id="KW-1133">Transmembrane helix</keyword>
<evidence type="ECO:0000313" key="3">
    <source>
        <dbReference type="Proteomes" id="UP000006454"/>
    </source>
</evidence>
<proteinExistence type="predicted"/>
<name>Q7P712_FUSVC</name>
<gene>
    <name evidence="2" type="ORF">FNV1547</name>
</gene>
<dbReference type="AlphaFoldDB" id="Q7P712"/>
<evidence type="ECO:0000256" key="1">
    <source>
        <dbReference type="SAM" id="Phobius"/>
    </source>
</evidence>
<protein>
    <submittedName>
        <fullName evidence="2">Uncharacterized protein</fullName>
    </submittedName>
</protein>
<dbReference type="EMBL" id="AABF01000023">
    <property type="protein sequence ID" value="EAA24605.1"/>
    <property type="molecule type" value="Genomic_DNA"/>
</dbReference>
<keyword evidence="1" id="KW-0472">Membrane</keyword>
<dbReference type="Proteomes" id="UP000006454">
    <property type="component" value="Unassembled WGS sequence"/>
</dbReference>